<gene>
    <name evidence="9" type="primary">araQ_8</name>
    <name evidence="9" type="ORF">DEVEQU_01350</name>
</gene>
<evidence type="ECO:0000256" key="6">
    <source>
        <dbReference type="ARBA" id="ARBA00023136"/>
    </source>
</evidence>
<comment type="similarity">
    <text evidence="7">Belongs to the binding-protein-dependent transport system permease family.</text>
</comment>
<evidence type="ECO:0000259" key="8">
    <source>
        <dbReference type="PROSITE" id="PS50928"/>
    </source>
</evidence>
<dbReference type="CDD" id="cd06261">
    <property type="entry name" value="TM_PBP2"/>
    <property type="match status" value="1"/>
</dbReference>
<keyword evidence="4 7" id="KW-0812">Transmembrane</keyword>
<evidence type="ECO:0000256" key="5">
    <source>
        <dbReference type="ARBA" id="ARBA00022989"/>
    </source>
</evidence>
<comment type="subcellular location">
    <subcellularLocation>
        <location evidence="1 7">Cell membrane</location>
        <topology evidence="1 7">Multi-pass membrane protein</topology>
    </subcellularLocation>
</comment>
<keyword evidence="6 7" id="KW-0472">Membrane</keyword>
<dbReference type="GO" id="GO:0055085">
    <property type="term" value="P:transmembrane transport"/>
    <property type="evidence" value="ECO:0007669"/>
    <property type="project" value="InterPro"/>
</dbReference>
<reference evidence="9 10" key="1">
    <citation type="submission" date="2018-12" db="EMBL/GenBank/DDBJ databases">
        <authorList>
            <person name="Criscuolo A."/>
        </authorList>
    </citation>
    <scope>NUCLEOTIDE SEQUENCE [LARGE SCALE GENOMIC DNA]</scope>
    <source>
        <strain evidence="9">ACIP1116281</strain>
    </source>
</reference>
<dbReference type="GO" id="GO:0005886">
    <property type="term" value="C:plasma membrane"/>
    <property type="evidence" value="ECO:0007669"/>
    <property type="project" value="UniProtKB-SubCell"/>
</dbReference>
<keyword evidence="10" id="KW-1185">Reference proteome</keyword>
<dbReference type="Gene3D" id="1.10.3720.10">
    <property type="entry name" value="MetI-like"/>
    <property type="match status" value="1"/>
</dbReference>
<dbReference type="PROSITE" id="PS50928">
    <property type="entry name" value="ABC_TM1"/>
    <property type="match status" value="1"/>
</dbReference>
<keyword evidence="5 7" id="KW-1133">Transmembrane helix</keyword>
<dbReference type="InterPro" id="IPR035906">
    <property type="entry name" value="MetI-like_sf"/>
</dbReference>
<organism evidence="9 10">
    <name type="scientific">Devosia equisanguinis</name>
    <dbReference type="NCBI Taxonomy" id="2490941"/>
    <lineage>
        <taxon>Bacteria</taxon>
        <taxon>Pseudomonadati</taxon>
        <taxon>Pseudomonadota</taxon>
        <taxon>Alphaproteobacteria</taxon>
        <taxon>Hyphomicrobiales</taxon>
        <taxon>Devosiaceae</taxon>
        <taxon>Devosia</taxon>
    </lineage>
</organism>
<evidence type="ECO:0000256" key="3">
    <source>
        <dbReference type="ARBA" id="ARBA00022475"/>
    </source>
</evidence>
<accession>A0A3S4CRE5</accession>
<evidence type="ECO:0000256" key="2">
    <source>
        <dbReference type="ARBA" id="ARBA00022448"/>
    </source>
</evidence>
<protein>
    <submittedName>
        <fullName evidence="9">L-arabinose transport system permease protein AraQ</fullName>
    </submittedName>
</protein>
<dbReference type="InterPro" id="IPR000515">
    <property type="entry name" value="MetI-like"/>
</dbReference>
<evidence type="ECO:0000256" key="4">
    <source>
        <dbReference type="ARBA" id="ARBA00022692"/>
    </source>
</evidence>
<feature type="transmembrane region" description="Helical" evidence="7">
    <location>
        <begin position="248"/>
        <end position="266"/>
    </location>
</feature>
<evidence type="ECO:0000313" key="10">
    <source>
        <dbReference type="Proteomes" id="UP000268844"/>
    </source>
</evidence>
<feature type="transmembrane region" description="Helical" evidence="7">
    <location>
        <begin position="12"/>
        <end position="33"/>
    </location>
</feature>
<evidence type="ECO:0000256" key="1">
    <source>
        <dbReference type="ARBA" id="ARBA00004651"/>
    </source>
</evidence>
<feature type="transmembrane region" description="Helical" evidence="7">
    <location>
        <begin position="79"/>
        <end position="100"/>
    </location>
</feature>
<dbReference type="AlphaFoldDB" id="A0A3S4CRE5"/>
<dbReference type="EMBL" id="UZWD01000021">
    <property type="protein sequence ID" value="VDS04217.1"/>
    <property type="molecule type" value="Genomic_DNA"/>
</dbReference>
<feature type="transmembrane region" description="Helical" evidence="7">
    <location>
        <begin position="112"/>
        <end position="132"/>
    </location>
</feature>
<dbReference type="RefSeq" id="WP_126149809.1">
    <property type="nucleotide sequence ID" value="NZ_JBHTMH010000002.1"/>
</dbReference>
<proteinExistence type="inferred from homology"/>
<evidence type="ECO:0000313" key="9">
    <source>
        <dbReference type="EMBL" id="VDS04217.1"/>
    </source>
</evidence>
<feature type="domain" description="ABC transmembrane type-1" evidence="8">
    <location>
        <begin position="75"/>
        <end position="266"/>
    </location>
</feature>
<dbReference type="Pfam" id="PF00528">
    <property type="entry name" value="BPD_transp_1"/>
    <property type="match status" value="1"/>
</dbReference>
<dbReference type="Proteomes" id="UP000268844">
    <property type="component" value="Unassembled WGS sequence"/>
</dbReference>
<feature type="transmembrane region" description="Helical" evidence="7">
    <location>
        <begin position="187"/>
        <end position="209"/>
    </location>
</feature>
<sequence length="281" mass="31054">MTTRTKKRRRSAISGVQWITLIMVAAFVIVPFYTTALGGFKEIGELRVNPFGLPASWDPVRFVEILGGPRYFSSLGNSLLIAAGTVALSTLVASMTAFALAHIKFFGSKFILGYLMLGLLFPAATGILPLFIKMRDLGMLDSHWGIIIVQVAFSVSFSVLLFHNFFKELPKELVDAARMDNCGYIRIYWYVTLPLCLPIIATVGVFNFVGSWNSFLLPLIVLNSEAKYTWPLGIMQFQGQFGSDWPRILAFLTLSIMPAIAFFLLAQRYVISGLTGGAVKG</sequence>
<evidence type="ECO:0000256" key="7">
    <source>
        <dbReference type="RuleBase" id="RU363032"/>
    </source>
</evidence>
<dbReference type="OrthoDB" id="9815445at2"/>
<name>A0A3S4CRE5_9HYPH</name>
<keyword evidence="3" id="KW-1003">Cell membrane</keyword>
<dbReference type="PANTHER" id="PTHR43744">
    <property type="entry name" value="ABC TRANSPORTER PERMEASE PROTEIN MG189-RELATED-RELATED"/>
    <property type="match status" value="1"/>
</dbReference>
<dbReference type="SUPFAM" id="SSF161098">
    <property type="entry name" value="MetI-like"/>
    <property type="match status" value="1"/>
</dbReference>
<dbReference type="PANTHER" id="PTHR43744:SF12">
    <property type="entry name" value="ABC TRANSPORTER PERMEASE PROTEIN MG189-RELATED"/>
    <property type="match status" value="1"/>
</dbReference>
<keyword evidence="2 7" id="KW-0813">Transport</keyword>
<feature type="transmembrane region" description="Helical" evidence="7">
    <location>
        <begin position="144"/>
        <end position="166"/>
    </location>
</feature>